<proteinExistence type="predicted"/>
<accession>A0A0A8YY80</accession>
<name>A0A0A8YY80_ARUDO</name>
<sequence length="24" mass="2671">MGKLLLRLPTGKNTVDRMQLTADV</sequence>
<organism evidence="1">
    <name type="scientific">Arundo donax</name>
    <name type="common">Giant reed</name>
    <name type="synonym">Donax arundinaceus</name>
    <dbReference type="NCBI Taxonomy" id="35708"/>
    <lineage>
        <taxon>Eukaryota</taxon>
        <taxon>Viridiplantae</taxon>
        <taxon>Streptophyta</taxon>
        <taxon>Embryophyta</taxon>
        <taxon>Tracheophyta</taxon>
        <taxon>Spermatophyta</taxon>
        <taxon>Magnoliopsida</taxon>
        <taxon>Liliopsida</taxon>
        <taxon>Poales</taxon>
        <taxon>Poaceae</taxon>
        <taxon>PACMAD clade</taxon>
        <taxon>Arundinoideae</taxon>
        <taxon>Arundineae</taxon>
        <taxon>Arundo</taxon>
    </lineage>
</organism>
<evidence type="ECO:0000313" key="1">
    <source>
        <dbReference type="EMBL" id="JAD30388.1"/>
    </source>
</evidence>
<protein>
    <submittedName>
        <fullName evidence="1">Uncharacterized protein</fullName>
    </submittedName>
</protein>
<dbReference type="AlphaFoldDB" id="A0A0A8YY80"/>
<reference evidence="1" key="2">
    <citation type="journal article" date="2015" name="Data Brief">
        <title>Shoot transcriptome of the giant reed, Arundo donax.</title>
        <authorList>
            <person name="Barrero R.A."/>
            <person name="Guerrero F.D."/>
            <person name="Moolhuijzen P."/>
            <person name="Goolsby J.A."/>
            <person name="Tidwell J."/>
            <person name="Bellgard S.E."/>
            <person name="Bellgard M.I."/>
        </authorList>
    </citation>
    <scope>NUCLEOTIDE SEQUENCE</scope>
    <source>
        <tissue evidence="1">Shoot tissue taken approximately 20 cm above the soil surface</tissue>
    </source>
</reference>
<dbReference type="EMBL" id="GBRH01267507">
    <property type="protein sequence ID" value="JAD30388.1"/>
    <property type="molecule type" value="Transcribed_RNA"/>
</dbReference>
<reference evidence="1" key="1">
    <citation type="submission" date="2014-09" db="EMBL/GenBank/DDBJ databases">
        <authorList>
            <person name="Magalhaes I.L.F."/>
            <person name="Oliveira U."/>
            <person name="Santos F.R."/>
            <person name="Vidigal T.H.D.A."/>
            <person name="Brescovit A.D."/>
            <person name="Santos A.J."/>
        </authorList>
    </citation>
    <scope>NUCLEOTIDE SEQUENCE</scope>
    <source>
        <tissue evidence="1">Shoot tissue taken approximately 20 cm above the soil surface</tissue>
    </source>
</reference>